<accession>A0A2W5IB69</accession>
<keyword evidence="5" id="KW-0175">Coiled coil</keyword>
<evidence type="ECO:0000256" key="2">
    <source>
        <dbReference type="ARBA" id="ARBA00022692"/>
    </source>
</evidence>
<feature type="transmembrane region" description="Helical" evidence="7">
    <location>
        <begin position="313"/>
        <end position="334"/>
    </location>
</feature>
<evidence type="ECO:0000256" key="5">
    <source>
        <dbReference type="SAM" id="Coils"/>
    </source>
</evidence>
<organism evidence="8 9">
    <name type="scientific">Lawsonella clevelandensis</name>
    <dbReference type="NCBI Taxonomy" id="1528099"/>
    <lineage>
        <taxon>Bacteria</taxon>
        <taxon>Bacillati</taxon>
        <taxon>Actinomycetota</taxon>
        <taxon>Actinomycetes</taxon>
        <taxon>Mycobacteriales</taxon>
        <taxon>Lawsonellaceae</taxon>
        <taxon>Lawsonella</taxon>
    </lineage>
</organism>
<keyword evidence="3 7" id="KW-1133">Transmembrane helix</keyword>
<feature type="transmembrane region" description="Helical" evidence="7">
    <location>
        <begin position="41"/>
        <end position="63"/>
    </location>
</feature>
<feature type="region of interest" description="Disordered" evidence="6">
    <location>
        <begin position="1"/>
        <end position="35"/>
    </location>
</feature>
<proteinExistence type="predicted"/>
<dbReference type="RefSeq" id="WP_303678914.1">
    <property type="nucleotide sequence ID" value="NZ_CAKZIO010000002.1"/>
</dbReference>
<sequence length="1010" mass="111694">MALNFPGFGDYQQPPRRPQRQPRQRQPLSQKQKKHLKNTGITVAVLVALFVIIPPLVSVYTGWLWFDSLEKGGIFGTILGTRLGIFLIVGVVSAAIIYFAMAFAHRAKPTTLSRPNPVLDPYRRIGEGKHKPVFITVAVIVGIVFGFSLQLKWQQISIFFHSTSFGVKDPQFNHDLSFYAFQLPFLTILFGWLIGVASIGIVLNILLHYFQGSLEFRVRQGKQRGGVILADKARKQISILGGVLLVLVGVRYWLDRYELLSGDIKFKGQTTTGAGYTSANVLIPAKLLLTVIAVLCAIAFFVSFVVKDLRVPALATAIMLIGEVAVGGVLPWAVEQLSVKPNKANKEAEFIARNIKATRFAYNLRDDNLTVMPSFGKENAPAPQPGGKGVASTLSNIRLLDPNVLSPAFTQSKQLRSFYGFPDTLTIDRYHVGNELQDYVVAVREINPSALSGNQTDWINRHTVYTHGNGIVMAPANTVDAIVTDAGDRGGNPKYEVYDLQSLAAKQGQQHTTANNGTAHLDLREPRVYYGPLIAKQDPDYALVKTAGDSQEYDVEGENYTYQGKGGVHAGGFANRLAYAIEYHELNFILSNLINGNTKILLNRDPRARVEAVAPWLTADTSAYPTVIDGHIKWIVDAYTTLDSLPYAQKINLGEVDTDSQTARREWSPTMKQVSYLRNSVKAVVDAYDGTVQLYSFDEKDPVLRAWKGVFPGLVKEKSEMSEQLRQHIRYPEDMFKVQREILSRYHVTNPMGFYTGGSYWQVPNEPTMSDNEAAVGADSHGIFDQPPYYVVSADPRTGRPSFQLTTPMLWNQREFLSSQISVSSDPDNYGHITIRQWPTNTTTQGPKNALDRMTSAGGYQTEKLQLEGANTIIYGNLLTLPIGDGGVLYVEPLYAQRKGQDSAYPKLIRVMVMYNNRMGYGRSLADALEQVGLDGSLVEQPEGAENDSSVPPVAKKSTPDRMTRDAAAAKLDEALANLKQAQASGDMSEFGRALENLDKAVQDYQNAGK</sequence>
<name>A0A2W5IB69_9ACTN</name>
<feature type="transmembrane region" description="Helical" evidence="7">
    <location>
        <begin position="83"/>
        <end position="104"/>
    </location>
</feature>
<dbReference type="PANTHER" id="PTHR39344">
    <property type="entry name" value="UPF0182 PROTEIN SLL1060"/>
    <property type="match status" value="1"/>
</dbReference>
<keyword evidence="2 7" id="KW-0812">Transmembrane</keyword>
<dbReference type="NCBIfam" id="NF000825">
    <property type="entry name" value="PRK00068.1"/>
    <property type="match status" value="1"/>
</dbReference>
<gene>
    <name evidence="8" type="ORF">DI579_05815</name>
</gene>
<dbReference type="PANTHER" id="PTHR39344:SF1">
    <property type="entry name" value="UPF0182 PROTEIN SLL1060"/>
    <property type="match status" value="1"/>
</dbReference>
<feature type="transmembrane region" description="Helical" evidence="7">
    <location>
        <begin position="185"/>
        <end position="210"/>
    </location>
</feature>
<evidence type="ECO:0000256" key="7">
    <source>
        <dbReference type="SAM" id="Phobius"/>
    </source>
</evidence>
<dbReference type="InterPro" id="IPR005372">
    <property type="entry name" value="UPF0182"/>
</dbReference>
<protein>
    <submittedName>
        <fullName evidence="8">Membrane protein</fullName>
    </submittedName>
</protein>
<comment type="caution">
    <text evidence="8">The sequence shown here is derived from an EMBL/GenBank/DDBJ whole genome shotgun (WGS) entry which is preliminary data.</text>
</comment>
<keyword evidence="1" id="KW-1003">Cell membrane</keyword>
<dbReference type="Proteomes" id="UP000248606">
    <property type="component" value="Unassembled WGS sequence"/>
</dbReference>
<evidence type="ECO:0000256" key="6">
    <source>
        <dbReference type="SAM" id="MobiDB-lite"/>
    </source>
</evidence>
<dbReference type="Pfam" id="PF03699">
    <property type="entry name" value="UPF0182"/>
    <property type="match status" value="1"/>
</dbReference>
<dbReference type="GO" id="GO:0005576">
    <property type="term" value="C:extracellular region"/>
    <property type="evidence" value="ECO:0007669"/>
    <property type="project" value="TreeGrafter"/>
</dbReference>
<dbReference type="AlphaFoldDB" id="A0A2W5IB69"/>
<feature type="transmembrane region" description="Helical" evidence="7">
    <location>
        <begin position="133"/>
        <end position="151"/>
    </location>
</feature>
<evidence type="ECO:0000256" key="3">
    <source>
        <dbReference type="ARBA" id="ARBA00022989"/>
    </source>
</evidence>
<keyword evidence="4 7" id="KW-0472">Membrane</keyword>
<evidence type="ECO:0000313" key="9">
    <source>
        <dbReference type="Proteomes" id="UP000248606"/>
    </source>
</evidence>
<dbReference type="GO" id="GO:0016020">
    <property type="term" value="C:membrane"/>
    <property type="evidence" value="ECO:0007669"/>
    <property type="project" value="InterPro"/>
</dbReference>
<evidence type="ECO:0000256" key="4">
    <source>
        <dbReference type="ARBA" id="ARBA00023136"/>
    </source>
</evidence>
<feature type="region of interest" description="Disordered" evidence="6">
    <location>
        <begin position="940"/>
        <end position="965"/>
    </location>
</feature>
<dbReference type="EMBL" id="QFOZ01000010">
    <property type="protein sequence ID" value="PZP88538.1"/>
    <property type="molecule type" value="Genomic_DNA"/>
</dbReference>
<feature type="transmembrane region" description="Helical" evidence="7">
    <location>
        <begin position="287"/>
        <end position="306"/>
    </location>
</feature>
<evidence type="ECO:0000313" key="8">
    <source>
        <dbReference type="EMBL" id="PZP88538.1"/>
    </source>
</evidence>
<reference evidence="8 9" key="1">
    <citation type="submission" date="2017-08" db="EMBL/GenBank/DDBJ databases">
        <title>Infants hospitalized years apart are colonized by the same room-sourced microbial strains.</title>
        <authorList>
            <person name="Brooks B."/>
            <person name="Olm M.R."/>
            <person name="Firek B.A."/>
            <person name="Baker R."/>
            <person name="Thomas B.C."/>
            <person name="Morowitz M.J."/>
            <person name="Banfield J.F."/>
        </authorList>
    </citation>
    <scope>NUCLEOTIDE SEQUENCE [LARGE SCALE GENOMIC DNA]</scope>
    <source>
        <strain evidence="8">S2_006_000_R1_57</strain>
    </source>
</reference>
<feature type="coiled-coil region" evidence="5">
    <location>
        <begin position="965"/>
        <end position="1008"/>
    </location>
</feature>
<feature type="transmembrane region" description="Helical" evidence="7">
    <location>
        <begin position="237"/>
        <end position="254"/>
    </location>
</feature>
<evidence type="ECO:0000256" key="1">
    <source>
        <dbReference type="ARBA" id="ARBA00022475"/>
    </source>
</evidence>